<keyword evidence="2" id="KW-1185">Reference proteome</keyword>
<name>A0A8T2NCH0_9TELE</name>
<dbReference type="EMBL" id="JAFBMS010000102">
    <property type="protein sequence ID" value="KAG9336501.1"/>
    <property type="molecule type" value="Genomic_DNA"/>
</dbReference>
<gene>
    <name evidence="1" type="ORF">JZ751_002848</name>
</gene>
<reference evidence="1" key="1">
    <citation type="thesis" date="2021" institute="BYU ScholarsArchive" country="Provo, UT, USA">
        <title>Applications of and Algorithms for Genome Assembly and Genomic Analyses with an Emphasis on Marine Teleosts.</title>
        <authorList>
            <person name="Pickett B.D."/>
        </authorList>
    </citation>
    <scope>NUCLEOTIDE SEQUENCE</scope>
    <source>
        <strain evidence="1">HI-2016</strain>
    </source>
</reference>
<sequence length="140" mass="15266">MDVVHPSLFFTGGPNFRQALLRLEGRRTDPSLEVRPGSCMACLQGTCSPGQSDIQTAVRNPDKVMDLNNLQIDGTMNSALYQEILKENIEDIVTRIQDEKTGGVPVRTVKSFLSKIPSVVTERSRGNGLCAAAVNRSSMT</sequence>
<organism evidence="1 2">
    <name type="scientific">Albula glossodonta</name>
    <name type="common">roundjaw bonefish</name>
    <dbReference type="NCBI Taxonomy" id="121402"/>
    <lineage>
        <taxon>Eukaryota</taxon>
        <taxon>Metazoa</taxon>
        <taxon>Chordata</taxon>
        <taxon>Craniata</taxon>
        <taxon>Vertebrata</taxon>
        <taxon>Euteleostomi</taxon>
        <taxon>Actinopterygii</taxon>
        <taxon>Neopterygii</taxon>
        <taxon>Teleostei</taxon>
        <taxon>Albuliformes</taxon>
        <taxon>Albulidae</taxon>
        <taxon>Albula</taxon>
    </lineage>
</organism>
<dbReference type="AlphaFoldDB" id="A0A8T2NCH0"/>
<evidence type="ECO:0000313" key="1">
    <source>
        <dbReference type="EMBL" id="KAG9336501.1"/>
    </source>
</evidence>
<comment type="caution">
    <text evidence="1">The sequence shown here is derived from an EMBL/GenBank/DDBJ whole genome shotgun (WGS) entry which is preliminary data.</text>
</comment>
<proteinExistence type="predicted"/>
<dbReference type="Proteomes" id="UP000824540">
    <property type="component" value="Unassembled WGS sequence"/>
</dbReference>
<dbReference type="OrthoDB" id="196547at2759"/>
<protein>
    <submittedName>
        <fullName evidence="1">Uncharacterized protein</fullName>
    </submittedName>
</protein>
<accession>A0A8T2NCH0</accession>
<evidence type="ECO:0000313" key="2">
    <source>
        <dbReference type="Proteomes" id="UP000824540"/>
    </source>
</evidence>